<dbReference type="InterPro" id="IPR001680">
    <property type="entry name" value="WD40_rpt"/>
</dbReference>
<comment type="caution">
    <text evidence="4">The sequence shown here is derived from an EMBL/GenBank/DDBJ whole genome shotgun (WGS) entry which is preliminary data.</text>
</comment>
<feature type="region of interest" description="Disordered" evidence="3">
    <location>
        <begin position="1"/>
        <end position="44"/>
    </location>
</feature>
<dbReference type="PANTHER" id="PTHR44472">
    <property type="entry name" value="DDB1- AND CUL4-ASSOCIATED FACTOR 4-RELATED"/>
    <property type="match status" value="1"/>
</dbReference>
<dbReference type="Pfam" id="PF23761">
    <property type="entry name" value="Beta-prop_DCAF4"/>
    <property type="match status" value="1"/>
</dbReference>
<protein>
    <submittedName>
        <fullName evidence="4">DDB1-and CUL4-associated factor 4 isoform X1</fullName>
    </submittedName>
</protein>
<reference evidence="4 5" key="1">
    <citation type="journal article" date="2018" name="Sci. Rep.">
        <title>Genomic signatures of local adaptation to the degree of environmental predictability in rotifers.</title>
        <authorList>
            <person name="Franch-Gras L."/>
            <person name="Hahn C."/>
            <person name="Garcia-Roger E.M."/>
            <person name="Carmona M.J."/>
            <person name="Serra M."/>
            <person name="Gomez A."/>
        </authorList>
    </citation>
    <scope>NUCLEOTIDE SEQUENCE [LARGE SCALE GENOMIC DNA]</scope>
    <source>
        <strain evidence="4">HYR1</strain>
    </source>
</reference>
<accession>A0A3M7RF39</accession>
<proteinExistence type="predicted"/>
<organism evidence="4 5">
    <name type="scientific">Brachionus plicatilis</name>
    <name type="common">Marine rotifer</name>
    <name type="synonym">Brachionus muelleri</name>
    <dbReference type="NCBI Taxonomy" id="10195"/>
    <lineage>
        <taxon>Eukaryota</taxon>
        <taxon>Metazoa</taxon>
        <taxon>Spiralia</taxon>
        <taxon>Gnathifera</taxon>
        <taxon>Rotifera</taxon>
        <taxon>Eurotatoria</taxon>
        <taxon>Monogononta</taxon>
        <taxon>Pseudotrocha</taxon>
        <taxon>Ploima</taxon>
        <taxon>Brachionidae</taxon>
        <taxon>Brachionus</taxon>
    </lineage>
</organism>
<dbReference type="InterPro" id="IPR036322">
    <property type="entry name" value="WD40_repeat_dom_sf"/>
</dbReference>
<dbReference type="STRING" id="10195.A0A3M7RF39"/>
<dbReference type="PANTHER" id="PTHR44472:SF1">
    <property type="entry name" value="DDB1 AND CUL4 ASSOCIATED FACTOR 4"/>
    <property type="match status" value="1"/>
</dbReference>
<dbReference type="GO" id="GO:0080008">
    <property type="term" value="C:Cul4-RING E3 ubiquitin ligase complex"/>
    <property type="evidence" value="ECO:0007669"/>
    <property type="project" value="TreeGrafter"/>
</dbReference>
<dbReference type="InterPro" id="IPR052254">
    <property type="entry name" value="CUL4-DDB1_E3_ligase_receptor"/>
</dbReference>
<evidence type="ECO:0000256" key="2">
    <source>
        <dbReference type="ARBA" id="ARBA00022737"/>
    </source>
</evidence>
<keyword evidence="2" id="KW-0677">Repeat</keyword>
<evidence type="ECO:0000256" key="3">
    <source>
        <dbReference type="SAM" id="MobiDB-lite"/>
    </source>
</evidence>
<dbReference type="SUPFAM" id="SSF50978">
    <property type="entry name" value="WD40 repeat-like"/>
    <property type="match status" value="1"/>
</dbReference>
<evidence type="ECO:0000256" key="1">
    <source>
        <dbReference type="ARBA" id="ARBA00022574"/>
    </source>
</evidence>
<keyword evidence="5" id="KW-1185">Reference proteome</keyword>
<sequence length="477" mass="55312">MGSKRHHNKKQKKYHYLSDKEGNVSDTQDQSETGPSASSETTEIPGFYYDPVKNKYFKIQPNAFRVQNVPTEETIKKKIDQQKLENECRKQLLKRNNFVDYMIQKEMYGTDNFLRLDFTDNLIIKSRLKELTSFEPNSTIKKIEVLSSSLFSDGKNFLYFLANFVGVPFYYSIFKICTESFKKNENLTKSQLLKKLIFVDQSNSGIITGPIGQKQSNLPAFMTSKNHIVSTFQSLDHNDNKPYKLKISQISTYDSESEFLIQIPEYFKNYTYPLWCSNVNKEMTRCAVGLHQGGEVNNLHDNQFYRLNTYRSDVFCIQFKPESDQVFTGCKSKHLFGYDLRSKVNNPICEMEHGSCVNDLIFCPKNSNYLFVSDFTGEVNLWDVRYSKNSAAKFSTSQQCNSRCSIKLDNSGDYLYTMAKDGHIRVFNTISKKLIKTIISPEQKEPNQLYSEIPSIHVFDDLSMLYGVDKKLMYYSI</sequence>
<evidence type="ECO:0000313" key="5">
    <source>
        <dbReference type="Proteomes" id="UP000276133"/>
    </source>
</evidence>
<keyword evidence="1" id="KW-0853">WD repeat</keyword>
<feature type="compositionally biased region" description="Basic residues" evidence="3">
    <location>
        <begin position="1"/>
        <end position="15"/>
    </location>
</feature>
<dbReference type="Gene3D" id="2.130.10.10">
    <property type="entry name" value="YVTN repeat-like/Quinoprotein amine dehydrogenase"/>
    <property type="match status" value="1"/>
</dbReference>
<dbReference type="InterPro" id="IPR015943">
    <property type="entry name" value="WD40/YVTN_repeat-like_dom_sf"/>
</dbReference>
<name>A0A3M7RF39_BRAPC</name>
<gene>
    <name evidence="4" type="ORF">BpHYR1_033772</name>
</gene>
<evidence type="ECO:0000313" key="4">
    <source>
        <dbReference type="EMBL" id="RNA22127.1"/>
    </source>
</evidence>
<dbReference type="Proteomes" id="UP000276133">
    <property type="component" value="Unassembled WGS sequence"/>
</dbReference>
<feature type="compositionally biased region" description="Polar residues" evidence="3">
    <location>
        <begin position="24"/>
        <end position="42"/>
    </location>
</feature>
<dbReference type="OrthoDB" id="128867at2759"/>
<dbReference type="EMBL" id="REGN01003528">
    <property type="protein sequence ID" value="RNA22127.1"/>
    <property type="molecule type" value="Genomic_DNA"/>
</dbReference>
<dbReference type="SMART" id="SM00320">
    <property type="entry name" value="WD40"/>
    <property type="match status" value="3"/>
</dbReference>
<dbReference type="AlphaFoldDB" id="A0A3M7RF39"/>